<keyword evidence="3" id="KW-1185">Reference proteome</keyword>
<reference evidence="2 3" key="1">
    <citation type="journal article" date="2015" name="Int. J. Syst. Evol. Microbiol.">
        <title>Methanoculleus taiwanensis sp. nov., a methanogen isolated from deep marine sediment at the deformation front area near Taiwan.</title>
        <authorList>
            <person name="Weng C.Y."/>
            <person name="Chen S.C."/>
            <person name="Lai M.C."/>
            <person name="Wu S.Y."/>
            <person name="Lin S."/>
            <person name="Yang T.F."/>
            <person name="Chen P.C."/>
        </authorList>
    </citation>
    <scope>NUCLEOTIDE SEQUENCE [LARGE SCALE GENOMIC DNA]</scope>
    <source>
        <strain evidence="2 3">CYW4</strain>
    </source>
</reference>
<evidence type="ECO:0000259" key="1">
    <source>
        <dbReference type="Pfam" id="PF00850"/>
    </source>
</evidence>
<dbReference type="OrthoDB" id="147549at2157"/>
<dbReference type="CDD" id="cd09992">
    <property type="entry name" value="HDAC_classII"/>
    <property type="match status" value="1"/>
</dbReference>
<gene>
    <name evidence="2" type="ORF">ABH15_05975</name>
</gene>
<dbReference type="AlphaFoldDB" id="A0A498H0A9"/>
<dbReference type="SUPFAM" id="SSF52768">
    <property type="entry name" value="Arginase/deacetylase"/>
    <property type="match status" value="1"/>
</dbReference>
<dbReference type="GO" id="GO:0040029">
    <property type="term" value="P:epigenetic regulation of gene expression"/>
    <property type="evidence" value="ECO:0007669"/>
    <property type="project" value="TreeGrafter"/>
</dbReference>
<protein>
    <submittedName>
        <fullName evidence="2">Histone deacetylase</fullName>
    </submittedName>
</protein>
<organism evidence="2 3">
    <name type="scientific">Methanoculleus taiwanensis</name>
    <dbReference type="NCBI Taxonomy" id="1550565"/>
    <lineage>
        <taxon>Archaea</taxon>
        <taxon>Methanobacteriati</taxon>
        <taxon>Methanobacteriota</taxon>
        <taxon>Stenosarchaea group</taxon>
        <taxon>Methanomicrobia</taxon>
        <taxon>Methanomicrobiales</taxon>
        <taxon>Methanomicrobiaceae</taxon>
        <taxon>Methanoculleus</taxon>
    </lineage>
</organism>
<dbReference type="InterPro" id="IPR023801">
    <property type="entry name" value="His_deacetylse_dom"/>
</dbReference>
<dbReference type="GO" id="GO:0004407">
    <property type="term" value="F:histone deacetylase activity"/>
    <property type="evidence" value="ECO:0007669"/>
    <property type="project" value="TreeGrafter"/>
</dbReference>
<dbReference type="Proteomes" id="UP000290932">
    <property type="component" value="Unassembled WGS sequence"/>
</dbReference>
<dbReference type="PANTHER" id="PTHR10625:SF10">
    <property type="entry name" value="HISTONE DEACETYLASE HDAC1"/>
    <property type="match status" value="1"/>
</dbReference>
<dbReference type="InterPro" id="IPR037138">
    <property type="entry name" value="His_deacetylse_dom_sf"/>
</dbReference>
<evidence type="ECO:0000313" key="3">
    <source>
        <dbReference type="Proteomes" id="UP000290932"/>
    </source>
</evidence>
<dbReference type="Pfam" id="PF00850">
    <property type="entry name" value="Hist_deacetyl"/>
    <property type="match status" value="1"/>
</dbReference>
<evidence type="ECO:0000313" key="2">
    <source>
        <dbReference type="EMBL" id="RXE55775.1"/>
    </source>
</evidence>
<dbReference type="InterPro" id="IPR000286">
    <property type="entry name" value="HDACs"/>
</dbReference>
<dbReference type="Gene3D" id="3.40.800.20">
    <property type="entry name" value="Histone deacetylase domain"/>
    <property type="match status" value="1"/>
</dbReference>
<sequence length="339" mass="35619">MSTCCAITNAIFALHDDPRHPESQARLELALGGVPGSVQRLLAEPVTPADLLRVHAAEEIAAVRERSARCLPGNICYLDADTYVTSRSFEVALAAAGAASFAVERARDGDHAFAFVRPPGHHATRTRPMGFCLFNNIAVAVSGALSGTSRIAVVDWDVHHGNGTDQAFSGTDRVLYISVHQAGIFPGTGWPEERGTGAGVGYTVNLPLKWGCGGADYDLVFEQVVCPALDAFQPDIVAVSAGFDGSVDDPLGSMLLLPADYGRMTRKIMDVYDGGIALILEGGYGLSCGEAVAEVFAALAGRRFDPARGIPAGNTRALTRQFSGIGDALRMGAASMTKP</sequence>
<dbReference type="PANTHER" id="PTHR10625">
    <property type="entry name" value="HISTONE DEACETYLASE HDAC1-RELATED"/>
    <property type="match status" value="1"/>
</dbReference>
<name>A0A498H0A9_9EURY</name>
<feature type="domain" description="Histone deacetylase" evidence="1">
    <location>
        <begin position="20"/>
        <end position="298"/>
    </location>
</feature>
<proteinExistence type="predicted"/>
<accession>A0A498H0A9</accession>
<comment type="caution">
    <text evidence="2">The sequence shown here is derived from an EMBL/GenBank/DDBJ whole genome shotgun (WGS) entry which is preliminary data.</text>
</comment>
<dbReference type="RefSeq" id="WP_128693471.1">
    <property type="nucleotide sequence ID" value="NZ_LHQS01000002.1"/>
</dbReference>
<dbReference type="PRINTS" id="PR01270">
    <property type="entry name" value="HDASUPER"/>
</dbReference>
<dbReference type="InterPro" id="IPR023696">
    <property type="entry name" value="Ureohydrolase_dom_sf"/>
</dbReference>
<dbReference type="EMBL" id="LHQS01000002">
    <property type="protein sequence ID" value="RXE55775.1"/>
    <property type="molecule type" value="Genomic_DNA"/>
</dbReference>